<dbReference type="EMBL" id="SWAD01000195">
    <property type="protein sequence ID" value="TMQ74524.1"/>
    <property type="molecule type" value="Genomic_DNA"/>
</dbReference>
<evidence type="ECO:0000313" key="2">
    <source>
        <dbReference type="EMBL" id="TMQ74524.1"/>
    </source>
</evidence>
<organism evidence="2 3">
    <name type="scientific">Candidatus Accumulibacter phosphatis</name>
    <dbReference type="NCBI Taxonomy" id="327160"/>
    <lineage>
        <taxon>Bacteria</taxon>
        <taxon>Pseudomonadati</taxon>
        <taxon>Pseudomonadota</taxon>
        <taxon>Betaproteobacteria</taxon>
        <taxon>Candidatus Accumulibacter</taxon>
    </lineage>
</organism>
<proteinExistence type="predicted"/>
<comment type="caution">
    <text evidence="2">The sequence shown here is derived from an EMBL/GenBank/DDBJ whole genome shotgun (WGS) entry which is preliminary data.</text>
</comment>
<name>A0A5S4EH00_9PROT</name>
<gene>
    <name evidence="2" type="ORF">ACCUM_0058</name>
</gene>
<dbReference type="Pfam" id="PF11898">
    <property type="entry name" value="DUF3418"/>
    <property type="match status" value="1"/>
</dbReference>
<dbReference type="AlphaFoldDB" id="A0A5S4EH00"/>
<dbReference type="Proteomes" id="UP000306324">
    <property type="component" value="Unassembled WGS sequence"/>
</dbReference>
<feature type="domain" description="RNA helicase HrpA C-terminal" evidence="1">
    <location>
        <begin position="5"/>
        <end position="40"/>
    </location>
</feature>
<evidence type="ECO:0000259" key="1">
    <source>
        <dbReference type="Pfam" id="PF11898"/>
    </source>
</evidence>
<keyword evidence="3" id="KW-1185">Reference proteome</keyword>
<protein>
    <recommendedName>
        <fullName evidence="1">RNA helicase HrpA C-terminal domain-containing protein</fullName>
    </recommendedName>
</protein>
<dbReference type="InterPro" id="IPR024590">
    <property type="entry name" value="HrpA_C"/>
</dbReference>
<reference evidence="2 3" key="1">
    <citation type="submission" date="2019-04" db="EMBL/GenBank/DDBJ databases">
        <title>A novel phosphate-accumulating bacterium identified in bioreactor for phosphate removal from wastewater.</title>
        <authorList>
            <person name="Kotlyarov R.Y."/>
            <person name="Beletsky A.V."/>
            <person name="Kallistova A.Y."/>
            <person name="Dorofeev A.G."/>
            <person name="Nikolaev Y.Y."/>
            <person name="Pimenov N.V."/>
            <person name="Ravin N.V."/>
            <person name="Mardanov A.V."/>
        </authorList>
    </citation>
    <scope>NUCLEOTIDE SEQUENCE [LARGE SCALE GENOMIC DNA]</scope>
    <source>
        <strain evidence="2 3">Bin19</strain>
    </source>
</reference>
<evidence type="ECO:0000313" key="3">
    <source>
        <dbReference type="Proteomes" id="UP000306324"/>
    </source>
</evidence>
<sequence length="88" mass="9934">MQHPQAVAEIEKQVGRLVHKRFLADLPCERLNHLPRYLKTAQELRIPMPVSVKRLQKRWEGMGRCSRKAAALMDATGKGIASTSAWAV</sequence>
<accession>A0A5S4EH00</accession>